<name>A0A7J6BRY6_9TELE</name>
<evidence type="ECO:0000256" key="1">
    <source>
        <dbReference type="SAM" id="MobiDB-lite"/>
    </source>
</evidence>
<dbReference type="EMBL" id="JAAMOB010000023">
    <property type="protein sequence ID" value="KAF4097055.1"/>
    <property type="molecule type" value="Genomic_DNA"/>
</dbReference>
<dbReference type="Pfam" id="PF00646">
    <property type="entry name" value="F-box"/>
    <property type="match status" value="1"/>
</dbReference>
<dbReference type="InterPro" id="IPR013087">
    <property type="entry name" value="Znf_C2H2_type"/>
</dbReference>
<reference evidence="3 4" key="1">
    <citation type="submission" date="2020-04" db="EMBL/GenBank/DDBJ databases">
        <title>Chromosome-level genome assembly of a cyprinid fish Onychostoma macrolepis by integration of Nanopore Sequencing, Bionano and Hi-C technology.</title>
        <authorList>
            <person name="Wang D."/>
        </authorList>
    </citation>
    <scope>NUCLEOTIDE SEQUENCE [LARGE SCALE GENOMIC DNA]</scope>
    <source>
        <strain evidence="3">SWU-2019</strain>
        <tissue evidence="3">Muscle</tissue>
    </source>
</reference>
<dbReference type="Proteomes" id="UP000579812">
    <property type="component" value="Unassembled WGS sequence"/>
</dbReference>
<dbReference type="InterPro" id="IPR041300">
    <property type="entry name" value="CxC7"/>
</dbReference>
<evidence type="ECO:0000313" key="3">
    <source>
        <dbReference type="EMBL" id="KAF4097055.1"/>
    </source>
</evidence>
<feature type="domain" description="SAP" evidence="2">
    <location>
        <begin position="141"/>
        <end position="175"/>
    </location>
</feature>
<dbReference type="PROSITE" id="PS00028">
    <property type="entry name" value="ZINC_FINGER_C2H2_1"/>
    <property type="match status" value="1"/>
</dbReference>
<dbReference type="Pfam" id="PF18866">
    <property type="entry name" value="CxC7"/>
    <property type="match status" value="1"/>
</dbReference>
<dbReference type="AlphaFoldDB" id="A0A7J6BRY6"/>
<proteinExistence type="predicted"/>
<evidence type="ECO:0000259" key="2">
    <source>
        <dbReference type="PROSITE" id="PS50800"/>
    </source>
</evidence>
<feature type="compositionally biased region" description="Pro residues" evidence="1">
    <location>
        <begin position="114"/>
        <end position="129"/>
    </location>
</feature>
<evidence type="ECO:0000313" key="4">
    <source>
        <dbReference type="Proteomes" id="UP000579812"/>
    </source>
</evidence>
<keyword evidence="4" id="KW-1185">Reference proteome</keyword>
<dbReference type="PANTHER" id="PTHR17609">
    <property type="entry name" value="HMG DOMAIN-CONTAINING PROTEIN 3"/>
    <property type="match status" value="1"/>
</dbReference>
<accession>A0A7J6BRY6</accession>
<protein>
    <recommendedName>
        <fullName evidence="2">SAP domain-containing protein</fullName>
    </recommendedName>
</protein>
<dbReference type="InterPro" id="IPR001810">
    <property type="entry name" value="F-box_dom"/>
</dbReference>
<gene>
    <name evidence="3" type="ORF">G5714_023024</name>
</gene>
<dbReference type="PANTHER" id="PTHR17609:SF3">
    <property type="entry name" value="SAP DOMAIN-CONTAINING PROTEIN"/>
    <property type="match status" value="1"/>
</dbReference>
<dbReference type="InterPro" id="IPR003034">
    <property type="entry name" value="SAP_dom"/>
</dbReference>
<feature type="region of interest" description="Disordered" evidence="1">
    <location>
        <begin position="106"/>
        <end position="131"/>
    </location>
</feature>
<dbReference type="PROSITE" id="PS50800">
    <property type="entry name" value="SAP"/>
    <property type="match status" value="1"/>
</dbReference>
<dbReference type="InterPro" id="IPR039598">
    <property type="entry name" value="HMGXB3"/>
</dbReference>
<comment type="caution">
    <text evidence="3">The sequence shown here is derived from an EMBL/GenBank/DDBJ whole genome shotgun (WGS) entry which is preliminary data.</text>
</comment>
<sequence length="452" mass="51321">MDHITIQRRGQEPQPQRYLADTNLFTCPFCTSQICKPRQYHQIVAYIAGHKIRATEYGDYVIYSCGLGCGQKAKHFHCCQCPQTYINKAAIKRHLCSFHPLPPAAPDPARETPSLPPAAPDPPRHPAAPPVIKRKQITVRCPHCGVADIRKLCKACGVGTEGSKTDLLSRLREEMQNRTAYDKIFQKVWGASENRAPEMTRLHLIKPSKACWAKPLTQSQRKLMAQVRSANADDEVALVGSIVIKQKDLITLTNLCEVEGNYALYVILGGTFDFSESDIPSIRRWWSVLLLEKFPPRSVLEIQQRKRRRTDKPHKTVATVDQPLNIQELPPLVLREILLEVVLQDGDVAIGSLALTCRCFNSIVSMESFRREAHFRWLDSVVNWKAFSENFRNLYRVPYSLSRCLHCETTYKDCGEGYRGRGQRGVMQGFYGSDDFQGYCEHDCFYETGGSI</sequence>
<organism evidence="3 4">
    <name type="scientific">Onychostoma macrolepis</name>
    <dbReference type="NCBI Taxonomy" id="369639"/>
    <lineage>
        <taxon>Eukaryota</taxon>
        <taxon>Metazoa</taxon>
        <taxon>Chordata</taxon>
        <taxon>Craniata</taxon>
        <taxon>Vertebrata</taxon>
        <taxon>Euteleostomi</taxon>
        <taxon>Actinopterygii</taxon>
        <taxon>Neopterygii</taxon>
        <taxon>Teleostei</taxon>
        <taxon>Ostariophysi</taxon>
        <taxon>Cypriniformes</taxon>
        <taxon>Cyprinidae</taxon>
        <taxon>Acrossocheilinae</taxon>
        <taxon>Onychostoma</taxon>
    </lineage>
</organism>